<comment type="caution">
    <text evidence="1">The sequence shown here is derived from an EMBL/GenBank/DDBJ whole genome shotgun (WGS) entry which is preliminary data.</text>
</comment>
<proteinExistence type="predicted"/>
<protein>
    <submittedName>
        <fullName evidence="1">Uncharacterized protein</fullName>
    </submittedName>
</protein>
<organism evidence="1">
    <name type="scientific">marine sediment metagenome</name>
    <dbReference type="NCBI Taxonomy" id="412755"/>
    <lineage>
        <taxon>unclassified sequences</taxon>
        <taxon>metagenomes</taxon>
        <taxon>ecological metagenomes</taxon>
    </lineage>
</organism>
<dbReference type="EMBL" id="BARU01028141">
    <property type="protein sequence ID" value="GAH67199.1"/>
    <property type="molecule type" value="Genomic_DNA"/>
</dbReference>
<sequence>TYYWETSPLEVLRRKIILLNMTYQEDRDLLRFEYSVQYIISVNDAFSHEGNEWTLIRSLHQSELEPVFSTQHLLVWKIII</sequence>
<accession>X1IM54</accession>
<gene>
    <name evidence="1" type="ORF">S03H2_44959</name>
</gene>
<reference evidence="1" key="1">
    <citation type="journal article" date="2014" name="Front. Microbiol.">
        <title>High frequency of phylogenetically diverse reductive dehalogenase-homologous genes in deep subseafloor sedimentary metagenomes.</title>
        <authorList>
            <person name="Kawai M."/>
            <person name="Futagami T."/>
            <person name="Toyoda A."/>
            <person name="Takaki Y."/>
            <person name="Nishi S."/>
            <person name="Hori S."/>
            <person name="Arai W."/>
            <person name="Tsubouchi T."/>
            <person name="Morono Y."/>
            <person name="Uchiyama I."/>
            <person name="Ito T."/>
            <person name="Fujiyama A."/>
            <person name="Inagaki F."/>
            <person name="Takami H."/>
        </authorList>
    </citation>
    <scope>NUCLEOTIDE SEQUENCE</scope>
    <source>
        <strain evidence="1">Expedition CK06-06</strain>
    </source>
</reference>
<evidence type="ECO:0000313" key="1">
    <source>
        <dbReference type="EMBL" id="GAH67199.1"/>
    </source>
</evidence>
<dbReference type="AlphaFoldDB" id="X1IM54"/>
<name>X1IM54_9ZZZZ</name>
<feature type="non-terminal residue" evidence="1">
    <location>
        <position position="1"/>
    </location>
</feature>